<evidence type="ECO:0000256" key="1">
    <source>
        <dbReference type="SAM" id="MobiDB-lite"/>
    </source>
</evidence>
<sequence>MTSTASSSTDRSPRQQHVMASIKRPAHNIEEWIQLSPDTKPRNERIVEASSILLRALADWELKGECPYLTERDEQLKKLTAVQDIIQNSPETTPEEGIALQNKINKLRFEGDAVSLWLDLSDAERMNICRVFDRQNCFKGHQMEKRLLERLSEVEKVKVRSKTRDLRELWEHSTN</sequence>
<name>A0A428PAH5_9HYPO</name>
<organism evidence="2 3">
    <name type="scientific">Fusarium duplospermum</name>
    <dbReference type="NCBI Taxonomy" id="1325734"/>
    <lineage>
        <taxon>Eukaryota</taxon>
        <taxon>Fungi</taxon>
        <taxon>Dikarya</taxon>
        <taxon>Ascomycota</taxon>
        <taxon>Pezizomycotina</taxon>
        <taxon>Sordariomycetes</taxon>
        <taxon>Hypocreomycetidae</taxon>
        <taxon>Hypocreales</taxon>
        <taxon>Nectriaceae</taxon>
        <taxon>Fusarium</taxon>
        <taxon>Fusarium solani species complex</taxon>
    </lineage>
</organism>
<evidence type="ECO:0000313" key="3">
    <source>
        <dbReference type="Proteomes" id="UP000288168"/>
    </source>
</evidence>
<feature type="compositionally biased region" description="Polar residues" evidence="1">
    <location>
        <begin position="1"/>
        <end position="10"/>
    </location>
</feature>
<comment type="caution">
    <text evidence="2">The sequence shown here is derived from an EMBL/GenBank/DDBJ whole genome shotgun (WGS) entry which is preliminary data.</text>
</comment>
<gene>
    <name evidence="2" type="ORF">CEP54_012100</name>
</gene>
<evidence type="ECO:0000313" key="2">
    <source>
        <dbReference type="EMBL" id="RSL50072.1"/>
    </source>
</evidence>
<dbReference type="OrthoDB" id="5006776at2759"/>
<dbReference type="Proteomes" id="UP000288168">
    <property type="component" value="Unassembled WGS sequence"/>
</dbReference>
<accession>A0A428PAH5</accession>
<proteinExistence type="predicted"/>
<dbReference type="EMBL" id="NKCI01000169">
    <property type="protein sequence ID" value="RSL50072.1"/>
    <property type="molecule type" value="Genomic_DNA"/>
</dbReference>
<feature type="region of interest" description="Disordered" evidence="1">
    <location>
        <begin position="1"/>
        <end position="21"/>
    </location>
</feature>
<dbReference type="AlphaFoldDB" id="A0A428PAH5"/>
<keyword evidence="3" id="KW-1185">Reference proteome</keyword>
<protein>
    <submittedName>
        <fullName evidence="2">Uncharacterized protein</fullName>
    </submittedName>
</protein>
<reference evidence="2 3" key="1">
    <citation type="submission" date="2017-06" db="EMBL/GenBank/DDBJ databases">
        <title>Comparative genomic analysis of Ambrosia Fusariam Clade fungi.</title>
        <authorList>
            <person name="Stajich J.E."/>
            <person name="Carrillo J."/>
            <person name="Kijimoto T."/>
            <person name="Eskalen A."/>
            <person name="O'Donnell K."/>
            <person name="Kasson M."/>
        </authorList>
    </citation>
    <scope>NUCLEOTIDE SEQUENCE [LARGE SCALE GENOMIC DNA]</scope>
    <source>
        <strain evidence="2 3">NRRL62584</strain>
    </source>
</reference>